<protein>
    <submittedName>
        <fullName evidence="1">Uncharacterized protein</fullName>
    </submittedName>
</protein>
<dbReference type="EMBL" id="GBXM01076018">
    <property type="protein sequence ID" value="JAH32559.1"/>
    <property type="molecule type" value="Transcribed_RNA"/>
</dbReference>
<reference evidence="1" key="2">
    <citation type="journal article" date="2015" name="Fish Shellfish Immunol.">
        <title>Early steps in the European eel (Anguilla anguilla)-Vibrio vulnificus interaction in the gills: Role of the RtxA13 toxin.</title>
        <authorList>
            <person name="Callol A."/>
            <person name="Pajuelo D."/>
            <person name="Ebbesson L."/>
            <person name="Teles M."/>
            <person name="MacKenzie S."/>
            <person name="Amaro C."/>
        </authorList>
    </citation>
    <scope>NUCLEOTIDE SEQUENCE</scope>
</reference>
<accession>A0A0E9SEZ9</accession>
<dbReference type="AlphaFoldDB" id="A0A0E9SEZ9"/>
<organism evidence="1">
    <name type="scientific">Anguilla anguilla</name>
    <name type="common">European freshwater eel</name>
    <name type="synonym">Muraena anguilla</name>
    <dbReference type="NCBI Taxonomy" id="7936"/>
    <lineage>
        <taxon>Eukaryota</taxon>
        <taxon>Metazoa</taxon>
        <taxon>Chordata</taxon>
        <taxon>Craniata</taxon>
        <taxon>Vertebrata</taxon>
        <taxon>Euteleostomi</taxon>
        <taxon>Actinopterygii</taxon>
        <taxon>Neopterygii</taxon>
        <taxon>Teleostei</taxon>
        <taxon>Anguilliformes</taxon>
        <taxon>Anguillidae</taxon>
        <taxon>Anguilla</taxon>
    </lineage>
</organism>
<evidence type="ECO:0000313" key="1">
    <source>
        <dbReference type="EMBL" id="JAH39245.1"/>
    </source>
</evidence>
<name>A0A0E9SEZ9_ANGAN</name>
<reference evidence="1" key="1">
    <citation type="submission" date="2014-11" db="EMBL/GenBank/DDBJ databases">
        <authorList>
            <person name="Amaro Gonzalez C."/>
        </authorList>
    </citation>
    <scope>NUCLEOTIDE SEQUENCE</scope>
</reference>
<sequence>MFLTTIPHFSFLTLSSSFHSSLFADVYLSVPQTGQVEHRYC</sequence>
<dbReference type="EMBL" id="GBXM01069332">
    <property type="protein sequence ID" value="JAH39245.1"/>
    <property type="molecule type" value="Transcribed_RNA"/>
</dbReference>
<proteinExistence type="predicted"/>